<comment type="caution">
    <text evidence="13">The sequence shown here is derived from an EMBL/GenBank/DDBJ whole genome shotgun (WGS) entry which is preliminary data.</text>
</comment>
<dbReference type="PANTHER" id="PTHR42985:SF40">
    <property type="entry name" value="LD47995P-RELATED"/>
    <property type="match status" value="1"/>
</dbReference>
<evidence type="ECO:0000256" key="8">
    <source>
        <dbReference type="ARBA" id="ARBA00023065"/>
    </source>
</evidence>
<evidence type="ECO:0008006" key="15">
    <source>
        <dbReference type="Google" id="ProtNLM"/>
    </source>
</evidence>
<feature type="transmembrane region" description="Helical" evidence="12">
    <location>
        <begin position="67"/>
        <end position="88"/>
    </location>
</feature>
<dbReference type="EMBL" id="CAAALY010077559">
    <property type="protein sequence ID" value="VEL26018.1"/>
    <property type="molecule type" value="Genomic_DNA"/>
</dbReference>
<organism evidence="13 14">
    <name type="scientific">Protopolystoma xenopodis</name>
    <dbReference type="NCBI Taxonomy" id="117903"/>
    <lineage>
        <taxon>Eukaryota</taxon>
        <taxon>Metazoa</taxon>
        <taxon>Spiralia</taxon>
        <taxon>Lophotrochozoa</taxon>
        <taxon>Platyhelminthes</taxon>
        <taxon>Monogenea</taxon>
        <taxon>Polyopisthocotylea</taxon>
        <taxon>Polystomatidea</taxon>
        <taxon>Polystomatidae</taxon>
        <taxon>Protopolystoma</taxon>
    </lineage>
</organism>
<dbReference type="Proteomes" id="UP000784294">
    <property type="component" value="Unassembled WGS sequence"/>
</dbReference>
<dbReference type="PROSITE" id="PS50283">
    <property type="entry name" value="NA_SOLUT_SYMP_3"/>
    <property type="match status" value="1"/>
</dbReference>
<evidence type="ECO:0000256" key="9">
    <source>
        <dbReference type="ARBA" id="ARBA00023136"/>
    </source>
</evidence>
<keyword evidence="8" id="KW-0406">Ion transport</keyword>
<keyword evidence="6 12" id="KW-1133">Transmembrane helix</keyword>
<dbReference type="Gene3D" id="1.20.1730.10">
    <property type="entry name" value="Sodium/glucose cotransporter"/>
    <property type="match status" value="1"/>
</dbReference>
<evidence type="ECO:0000313" key="14">
    <source>
        <dbReference type="Proteomes" id="UP000784294"/>
    </source>
</evidence>
<evidence type="ECO:0000256" key="3">
    <source>
        <dbReference type="ARBA" id="ARBA00022448"/>
    </source>
</evidence>
<evidence type="ECO:0000256" key="11">
    <source>
        <dbReference type="RuleBase" id="RU362091"/>
    </source>
</evidence>
<dbReference type="AlphaFoldDB" id="A0A3S5CPL2"/>
<dbReference type="InterPro" id="IPR038377">
    <property type="entry name" value="Na/Glc_symporter_sf"/>
</dbReference>
<gene>
    <name evidence="13" type="ORF">PXEA_LOCUS19458</name>
</gene>
<keyword evidence="7" id="KW-0915">Sodium</keyword>
<proteinExistence type="inferred from homology"/>
<keyword evidence="5 12" id="KW-0812">Transmembrane</keyword>
<feature type="transmembrane region" description="Helical" evidence="12">
    <location>
        <begin position="36"/>
        <end position="55"/>
    </location>
</feature>
<protein>
    <recommendedName>
        <fullName evidence="15">Amino acid permease/ SLC12A domain-containing protein</fullName>
    </recommendedName>
</protein>
<sequence length="127" mass="14554">MYYRFRDKICIRLGFKSAPTVEDTTSIFLGGRRLTLIPITASVMASFISAITLMGTNLEIYSNGVQFAIITLSYFVGFPIAAFFYMPVLYKLGITTAHEAGYYLEYRFNKLTRFLTTLIFLLQMCFM</sequence>
<keyword evidence="4" id="KW-1003">Cell membrane</keyword>
<evidence type="ECO:0000256" key="1">
    <source>
        <dbReference type="ARBA" id="ARBA00004651"/>
    </source>
</evidence>
<name>A0A3S5CPL2_9PLAT</name>
<evidence type="ECO:0000256" key="12">
    <source>
        <dbReference type="SAM" id="Phobius"/>
    </source>
</evidence>
<comment type="subcellular location">
    <subcellularLocation>
        <location evidence="1">Cell membrane</location>
        <topology evidence="1">Multi-pass membrane protein</topology>
    </subcellularLocation>
</comment>
<comment type="similarity">
    <text evidence="2 11">Belongs to the sodium:solute symporter (SSF) (TC 2.A.21) family.</text>
</comment>
<dbReference type="OrthoDB" id="6132759at2759"/>
<dbReference type="InterPro" id="IPR001734">
    <property type="entry name" value="Na/solute_symporter"/>
</dbReference>
<evidence type="ECO:0000256" key="4">
    <source>
        <dbReference type="ARBA" id="ARBA00022475"/>
    </source>
</evidence>
<dbReference type="Pfam" id="PF00474">
    <property type="entry name" value="SSF"/>
    <property type="match status" value="1"/>
</dbReference>
<dbReference type="InterPro" id="IPR051163">
    <property type="entry name" value="Sodium:Solute_Symporter_SSF"/>
</dbReference>
<keyword evidence="10" id="KW-0739">Sodium transport</keyword>
<dbReference type="GO" id="GO:0005886">
    <property type="term" value="C:plasma membrane"/>
    <property type="evidence" value="ECO:0007669"/>
    <property type="project" value="UniProtKB-SubCell"/>
</dbReference>
<keyword evidence="9 12" id="KW-0472">Membrane</keyword>
<dbReference type="GO" id="GO:0015293">
    <property type="term" value="F:symporter activity"/>
    <property type="evidence" value="ECO:0007669"/>
    <property type="project" value="TreeGrafter"/>
</dbReference>
<evidence type="ECO:0000313" key="13">
    <source>
        <dbReference type="EMBL" id="VEL26018.1"/>
    </source>
</evidence>
<dbReference type="GO" id="GO:0006814">
    <property type="term" value="P:sodium ion transport"/>
    <property type="evidence" value="ECO:0007669"/>
    <property type="project" value="UniProtKB-KW"/>
</dbReference>
<evidence type="ECO:0000256" key="2">
    <source>
        <dbReference type="ARBA" id="ARBA00006434"/>
    </source>
</evidence>
<evidence type="ECO:0000256" key="5">
    <source>
        <dbReference type="ARBA" id="ARBA00022692"/>
    </source>
</evidence>
<evidence type="ECO:0000256" key="6">
    <source>
        <dbReference type="ARBA" id="ARBA00022989"/>
    </source>
</evidence>
<keyword evidence="14" id="KW-1185">Reference proteome</keyword>
<keyword evidence="3" id="KW-0813">Transport</keyword>
<evidence type="ECO:0000256" key="7">
    <source>
        <dbReference type="ARBA" id="ARBA00023053"/>
    </source>
</evidence>
<dbReference type="PANTHER" id="PTHR42985">
    <property type="entry name" value="SODIUM-COUPLED MONOCARBOXYLATE TRANSPORTER"/>
    <property type="match status" value="1"/>
</dbReference>
<reference evidence="13" key="1">
    <citation type="submission" date="2018-11" db="EMBL/GenBank/DDBJ databases">
        <authorList>
            <consortium name="Pathogen Informatics"/>
        </authorList>
    </citation>
    <scope>NUCLEOTIDE SEQUENCE</scope>
</reference>
<evidence type="ECO:0000256" key="10">
    <source>
        <dbReference type="ARBA" id="ARBA00023201"/>
    </source>
</evidence>
<accession>A0A3S5CPL2</accession>